<proteinExistence type="predicted"/>
<comment type="caution">
    <text evidence="1">The sequence shown here is derived from an EMBL/GenBank/DDBJ whole genome shotgun (WGS) entry which is preliminary data.</text>
</comment>
<accession>A0AAD7BPU3</accession>
<evidence type="ECO:0000313" key="1">
    <source>
        <dbReference type="EMBL" id="KAJ7626952.1"/>
    </source>
</evidence>
<keyword evidence="2" id="KW-1185">Reference proteome</keyword>
<dbReference type="AlphaFoldDB" id="A0AAD7BPU3"/>
<organism evidence="1 2">
    <name type="scientific">Roridomyces roridus</name>
    <dbReference type="NCBI Taxonomy" id="1738132"/>
    <lineage>
        <taxon>Eukaryota</taxon>
        <taxon>Fungi</taxon>
        <taxon>Dikarya</taxon>
        <taxon>Basidiomycota</taxon>
        <taxon>Agaricomycotina</taxon>
        <taxon>Agaricomycetes</taxon>
        <taxon>Agaricomycetidae</taxon>
        <taxon>Agaricales</taxon>
        <taxon>Marasmiineae</taxon>
        <taxon>Mycenaceae</taxon>
        <taxon>Roridomyces</taxon>
    </lineage>
</organism>
<dbReference type="EMBL" id="JARKIF010000011">
    <property type="protein sequence ID" value="KAJ7626952.1"/>
    <property type="molecule type" value="Genomic_DNA"/>
</dbReference>
<reference evidence="1" key="1">
    <citation type="submission" date="2023-03" db="EMBL/GenBank/DDBJ databases">
        <title>Massive genome expansion in bonnet fungi (Mycena s.s.) driven by repeated elements and novel gene families across ecological guilds.</title>
        <authorList>
            <consortium name="Lawrence Berkeley National Laboratory"/>
            <person name="Harder C.B."/>
            <person name="Miyauchi S."/>
            <person name="Viragh M."/>
            <person name="Kuo A."/>
            <person name="Thoen E."/>
            <person name="Andreopoulos B."/>
            <person name="Lu D."/>
            <person name="Skrede I."/>
            <person name="Drula E."/>
            <person name="Henrissat B."/>
            <person name="Morin E."/>
            <person name="Kohler A."/>
            <person name="Barry K."/>
            <person name="LaButti K."/>
            <person name="Morin E."/>
            <person name="Salamov A."/>
            <person name="Lipzen A."/>
            <person name="Mereny Z."/>
            <person name="Hegedus B."/>
            <person name="Baldrian P."/>
            <person name="Stursova M."/>
            <person name="Weitz H."/>
            <person name="Taylor A."/>
            <person name="Grigoriev I.V."/>
            <person name="Nagy L.G."/>
            <person name="Martin F."/>
            <person name="Kauserud H."/>
        </authorList>
    </citation>
    <scope>NUCLEOTIDE SEQUENCE</scope>
    <source>
        <strain evidence="1">9284</strain>
    </source>
</reference>
<dbReference type="Proteomes" id="UP001221142">
    <property type="component" value="Unassembled WGS sequence"/>
</dbReference>
<protein>
    <submittedName>
        <fullName evidence="1">Uncharacterized protein</fullName>
    </submittedName>
</protein>
<sequence length="245" mass="27128">MTITSKLHNQTVAAALLFQDKHGAKAVRIEAQDLGKEFTDHAWIGTDPEGLLYYNSRDDFEPMDERQGGKVSANYKVHKIVDGGNNYVNIKFWREGDSEDQAFAEFIGKDTAALVDSYGLDGYGSKGEWVNLDVSICTAYVRKISTENKITLTIDSLDGKTAVWNDNGTLDGVAVAVNGNLSFKKLSDLKSGVYAKYNNDHIVFYNNDDVGSEFSAYFIPYDDWPKQLGIQASSTQVFSGVTWST</sequence>
<gene>
    <name evidence="1" type="ORF">FB45DRAFT_56649</name>
</gene>
<name>A0AAD7BPU3_9AGAR</name>
<evidence type="ECO:0000313" key="2">
    <source>
        <dbReference type="Proteomes" id="UP001221142"/>
    </source>
</evidence>